<gene>
    <name evidence="2" type="ORF">RHO25_005037</name>
</gene>
<dbReference type="Proteomes" id="UP001302367">
    <property type="component" value="Chromosome 3"/>
</dbReference>
<dbReference type="RefSeq" id="XP_065458690.1">
    <property type="nucleotide sequence ID" value="XM_065602618.1"/>
</dbReference>
<keyword evidence="3" id="KW-1185">Reference proteome</keyword>
<feature type="region of interest" description="Disordered" evidence="1">
    <location>
        <begin position="129"/>
        <end position="150"/>
    </location>
</feature>
<feature type="compositionally biased region" description="Polar residues" evidence="1">
    <location>
        <begin position="101"/>
        <end position="118"/>
    </location>
</feature>
<accession>A0ABZ0NLN3</accession>
<dbReference type="EMBL" id="CP134186">
    <property type="protein sequence ID" value="WPB00418.1"/>
    <property type="molecule type" value="Genomic_DNA"/>
</dbReference>
<organism evidence="2 3">
    <name type="scientific">Cercospora beticola</name>
    <name type="common">Sugarbeet leaf spot fungus</name>
    <dbReference type="NCBI Taxonomy" id="122368"/>
    <lineage>
        <taxon>Eukaryota</taxon>
        <taxon>Fungi</taxon>
        <taxon>Dikarya</taxon>
        <taxon>Ascomycota</taxon>
        <taxon>Pezizomycotina</taxon>
        <taxon>Dothideomycetes</taxon>
        <taxon>Dothideomycetidae</taxon>
        <taxon>Mycosphaerellales</taxon>
        <taxon>Mycosphaerellaceae</taxon>
        <taxon>Cercospora</taxon>
    </lineage>
</organism>
<evidence type="ECO:0000313" key="2">
    <source>
        <dbReference type="EMBL" id="WPB00418.1"/>
    </source>
</evidence>
<evidence type="ECO:0000313" key="3">
    <source>
        <dbReference type="Proteomes" id="UP001302367"/>
    </source>
</evidence>
<feature type="compositionally biased region" description="Polar residues" evidence="1">
    <location>
        <begin position="33"/>
        <end position="52"/>
    </location>
</feature>
<feature type="region of interest" description="Disordered" evidence="1">
    <location>
        <begin position="99"/>
        <end position="118"/>
    </location>
</feature>
<protein>
    <recommendedName>
        <fullName evidence="4">C2H2-type domain-containing protein</fullName>
    </recommendedName>
</protein>
<reference evidence="2 3" key="1">
    <citation type="submission" date="2023-09" db="EMBL/GenBank/DDBJ databases">
        <title>Complete-Gapless Cercospora beticola genome.</title>
        <authorList>
            <person name="Wyatt N.A."/>
            <person name="Spanner R.E."/>
            <person name="Bolton M.D."/>
        </authorList>
    </citation>
    <scope>NUCLEOTIDE SEQUENCE [LARGE SCALE GENOMIC DNA]</scope>
    <source>
        <strain evidence="2">Cb09-40</strain>
    </source>
</reference>
<feature type="region of interest" description="Disordered" evidence="1">
    <location>
        <begin position="1"/>
        <end position="54"/>
    </location>
</feature>
<sequence length="249" mass="27079">MSKPSRRPRFPEATPSAAIAPTKELQPKDSRTESASSYPRISTPAAPTTQGNDPIWNEAGCPICAREFVALYRHIRNVHHYEVEPNRHGQYRITGVRVQGASRSQRSNTSTQAAASNPIVQVASIAPVGQSADDGARPPDHYNNTPVLPPATASLELQNDAPAPSTLTPAVISNPFPYGPPGSYGPADEWLANVLTEDNRNHDRQARLAEQERQQQTMPIPSIQINGVKYDLQMLPDGPTPGQGPRMLE</sequence>
<evidence type="ECO:0000256" key="1">
    <source>
        <dbReference type="SAM" id="MobiDB-lite"/>
    </source>
</evidence>
<evidence type="ECO:0008006" key="4">
    <source>
        <dbReference type="Google" id="ProtNLM"/>
    </source>
</evidence>
<dbReference type="GeneID" id="90644127"/>
<name>A0ABZ0NLN3_CERBT</name>
<proteinExistence type="predicted"/>